<dbReference type="SUPFAM" id="SSF55874">
    <property type="entry name" value="ATPase domain of HSP90 chaperone/DNA topoisomerase II/histidine kinase"/>
    <property type="match status" value="1"/>
</dbReference>
<comment type="catalytic activity">
    <reaction evidence="1">
        <text>ATP + protein L-histidine = ADP + protein N-phospho-L-histidine.</text>
        <dbReference type="EC" id="2.7.13.3"/>
    </reaction>
</comment>
<evidence type="ECO:0000259" key="10">
    <source>
        <dbReference type="PROSITE" id="PS50109"/>
    </source>
</evidence>
<evidence type="ECO:0000313" key="11">
    <source>
        <dbReference type="EMBL" id="AVI52091.1"/>
    </source>
</evidence>
<evidence type="ECO:0000256" key="5">
    <source>
        <dbReference type="ARBA" id="ARBA00022741"/>
    </source>
</evidence>
<proteinExistence type="predicted"/>
<dbReference type="SMART" id="SM00387">
    <property type="entry name" value="HATPase_c"/>
    <property type="match status" value="1"/>
</dbReference>
<dbReference type="EC" id="2.7.13.3" evidence="2"/>
<dbReference type="GO" id="GO:0007234">
    <property type="term" value="P:osmosensory signaling via phosphorelay pathway"/>
    <property type="evidence" value="ECO:0007669"/>
    <property type="project" value="TreeGrafter"/>
</dbReference>
<gene>
    <name evidence="11" type="ORF">C5O00_13370</name>
</gene>
<evidence type="ECO:0000256" key="1">
    <source>
        <dbReference type="ARBA" id="ARBA00000085"/>
    </source>
</evidence>
<dbReference type="PRINTS" id="PR00344">
    <property type="entry name" value="BCTRLSENSOR"/>
</dbReference>
<dbReference type="KEGG" id="aue:C5O00_13370"/>
<dbReference type="InterPro" id="IPR036097">
    <property type="entry name" value="HisK_dim/P_sf"/>
</dbReference>
<dbReference type="OrthoDB" id="9811889at2"/>
<keyword evidence="5" id="KW-0547">Nucleotide-binding</keyword>
<dbReference type="PANTHER" id="PTHR42878">
    <property type="entry name" value="TWO-COMPONENT HISTIDINE KINASE"/>
    <property type="match status" value="1"/>
</dbReference>
<name>A0A2S0HZK0_9FLAO</name>
<dbReference type="PROSITE" id="PS50109">
    <property type="entry name" value="HIS_KIN"/>
    <property type="match status" value="1"/>
</dbReference>
<evidence type="ECO:0000313" key="12">
    <source>
        <dbReference type="Proteomes" id="UP000238442"/>
    </source>
</evidence>
<keyword evidence="4" id="KW-0808">Transferase</keyword>
<evidence type="ECO:0000256" key="6">
    <source>
        <dbReference type="ARBA" id="ARBA00022777"/>
    </source>
</evidence>
<dbReference type="SMART" id="SM00388">
    <property type="entry name" value="HisKA"/>
    <property type="match status" value="1"/>
</dbReference>
<evidence type="ECO:0000256" key="7">
    <source>
        <dbReference type="ARBA" id="ARBA00022840"/>
    </source>
</evidence>
<organism evidence="11 12">
    <name type="scientific">Pukyongia salina</name>
    <dbReference type="NCBI Taxonomy" id="2094025"/>
    <lineage>
        <taxon>Bacteria</taxon>
        <taxon>Pseudomonadati</taxon>
        <taxon>Bacteroidota</taxon>
        <taxon>Flavobacteriia</taxon>
        <taxon>Flavobacteriales</taxon>
        <taxon>Flavobacteriaceae</taxon>
        <taxon>Pukyongia</taxon>
    </lineage>
</organism>
<sequence>MIKPAIPSNEKERLEALRSYNILYSKKEEEYDQITELVAHITDMPVSLISLVDQDEVWFKSAHGLDITSSSRDVSFCSYALGVEENFLILENLKEHPDFYEHPYVIAKKNPIHFYAGFCLLDSNGYALGTLCVIDHKPNQISEKQITALKVLAKQVVMLIELNKRNRELHAIQKELKEKNDDLKDFAGRVSHDMKMPLANMIITADILKAKFDDQIDPEAMKYLDYLKDSAFSLSDYIAGMLSHYESDSIAEQNEEEFDLNHLLEEIVELLNIDNQCDINFPEISFELSCNRAALEQIFLNLIGNSLKYNDKETIVINIDCEKENGCYHFTITDNGIGIPADKMDSIFQLFSTVGNLDRQGRKGNGIGLSTVKKLVEKLGGTISVESQLGEGTSFHFSIKGN</sequence>
<keyword evidence="8" id="KW-0902">Two-component regulatory system</keyword>
<accession>A0A2S0HZK0</accession>
<evidence type="ECO:0000256" key="9">
    <source>
        <dbReference type="SAM" id="Coils"/>
    </source>
</evidence>
<dbReference type="Gene3D" id="3.30.565.10">
    <property type="entry name" value="Histidine kinase-like ATPase, C-terminal domain"/>
    <property type="match status" value="1"/>
</dbReference>
<keyword evidence="3" id="KW-0597">Phosphoprotein</keyword>
<dbReference type="GO" id="GO:0000156">
    <property type="term" value="F:phosphorelay response regulator activity"/>
    <property type="evidence" value="ECO:0007669"/>
    <property type="project" value="TreeGrafter"/>
</dbReference>
<dbReference type="Pfam" id="PF01590">
    <property type="entry name" value="GAF"/>
    <property type="match status" value="1"/>
</dbReference>
<dbReference type="Proteomes" id="UP000238442">
    <property type="component" value="Chromosome"/>
</dbReference>
<dbReference type="GO" id="GO:0005524">
    <property type="term" value="F:ATP binding"/>
    <property type="evidence" value="ECO:0007669"/>
    <property type="project" value="UniProtKB-KW"/>
</dbReference>
<dbReference type="SMART" id="SM00065">
    <property type="entry name" value="GAF"/>
    <property type="match status" value="1"/>
</dbReference>
<dbReference type="InterPro" id="IPR036890">
    <property type="entry name" value="HATPase_C_sf"/>
</dbReference>
<dbReference type="GO" id="GO:0000155">
    <property type="term" value="F:phosphorelay sensor kinase activity"/>
    <property type="evidence" value="ECO:0007669"/>
    <property type="project" value="InterPro"/>
</dbReference>
<evidence type="ECO:0000256" key="4">
    <source>
        <dbReference type="ARBA" id="ARBA00022679"/>
    </source>
</evidence>
<dbReference type="InterPro" id="IPR004358">
    <property type="entry name" value="Sig_transdc_His_kin-like_C"/>
</dbReference>
<dbReference type="InterPro" id="IPR003594">
    <property type="entry name" value="HATPase_dom"/>
</dbReference>
<evidence type="ECO:0000256" key="2">
    <source>
        <dbReference type="ARBA" id="ARBA00012438"/>
    </source>
</evidence>
<dbReference type="Gene3D" id="1.10.287.130">
    <property type="match status" value="1"/>
</dbReference>
<dbReference type="InterPro" id="IPR003661">
    <property type="entry name" value="HisK_dim/P_dom"/>
</dbReference>
<keyword evidence="7" id="KW-0067">ATP-binding</keyword>
<feature type="coiled-coil region" evidence="9">
    <location>
        <begin position="159"/>
        <end position="189"/>
    </location>
</feature>
<dbReference type="SUPFAM" id="SSF55781">
    <property type="entry name" value="GAF domain-like"/>
    <property type="match status" value="1"/>
</dbReference>
<evidence type="ECO:0000256" key="8">
    <source>
        <dbReference type="ARBA" id="ARBA00023012"/>
    </source>
</evidence>
<reference evidence="11 12" key="1">
    <citation type="submission" date="2018-02" db="EMBL/GenBank/DDBJ databases">
        <title>Genomic analysis of the strain RR4-38 isolated from a seawater recirculating aquaculture system.</title>
        <authorList>
            <person name="Kim Y.-S."/>
            <person name="Jang Y.H."/>
            <person name="Kim K.-H."/>
        </authorList>
    </citation>
    <scope>NUCLEOTIDE SEQUENCE [LARGE SCALE GENOMIC DNA]</scope>
    <source>
        <strain evidence="11 12">RR4-38</strain>
    </source>
</reference>
<dbReference type="InterPro" id="IPR029016">
    <property type="entry name" value="GAF-like_dom_sf"/>
</dbReference>
<dbReference type="InterPro" id="IPR050351">
    <property type="entry name" value="BphY/WalK/GraS-like"/>
</dbReference>
<dbReference type="Gene3D" id="3.30.450.40">
    <property type="match status" value="1"/>
</dbReference>
<dbReference type="InterPro" id="IPR005467">
    <property type="entry name" value="His_kinase_dom"/>
</dbReference>
<dbReference type="CDD" id="cd00082">
    <property type="entry name" value="HisKA"/>
    <property type="match status" value="1"/>
</dbReference>
<dbReference type="EMBL" id="CP027062">
    <property type="protein sequence ID" value="AVI52091.1"/>
    <property type="molecule type" value="Genomic_DNA"/>
</dbReference>
<dbReference type="InterPro" id="IPR003018">
    <property type="entry name" value="GAF"/>
</dbReference>
<dbReference type="RefSeq" id="WP_105217331.1">
    <property type="nucleotide sequence ID" value="NZ_CP027062.1"/>
</dbReference>
<dbReference type="GO" id="GO:0030295">
    <property type="term" value="F:protein kinase activator activity"/>
    <property type="evidence" value="ECO:0007669"/>
    <property type="project" value="TreeGrafter"/>
</dbReference>
<keyword evidence="12" id="KW-1185">Reference proteome</keyword>
<protein>
    <recommendedName>
        <fullName evidence="2">histidine kinase</fullName>
        <ecNumber evidence="2">2.7.13.3</ecNumber>
    </recommendedName>
</protein>
<dbReference type="Pfam" id="PF02518">
    <property type="entry name" value="HATPase_c"/>
    <property type="match status" value="1"/>
</dbReference>
<dbReference type="AlphaFoldDB" id="A0A2S0HZK0"/>
<evidence type="ECO:0000256" key="3">
    <source>
        <dbReference type="ARBA" id="ARBA00022553"/>
    </source>
</evidence>
<keyword evidence="9" id="KW-0175">Coiled coil</keyword>
<dbReference type="PANTHER" id="PTHR42878:SF7">
    <property type="entry name" value="SENSOR HISTIDINE KINASE GLRK"/>
    <property type="match status" value="1"/>
</dbReference>
<keyword evidence="6" id="KW-0418">Kinase</keyword>
<feature type="domain" description="Histidine kinase" evidence="10">
    <location>
        <begin position="189"/>
        <end position="402"/>
    </location>
</feature>
<dbReference type="SUPFAM" id="SSF47384">
    <property type="entry name" value="Homodimeric domain of signal transducing histidine kinase"/>
    <property type="match status" value="1"/>
</dbReference>